<sequence>MTEEEIRNYFDYHNSNMKSLKIGYIEMRNQIKSFYKSTDKNGTLIYSLQDTDIKKIRLQEKELSFSRILSGIQVSWAEESLKRLLYEKDLLNDNQRNYILNKPLIEKWLEIFKIVFCFAYDLTPDNDEFCTQVNIRGERHNLGNKLVQQYLTLRRIISENLTPNFAIRNKVQHGEWNFAFEAPISEVFSQRLTDKINKENIITTTSRYNIVNSVYNMIVDLGRFRSDSFKLDSITTPFEYFYDDYLKKINFEIKKIESCDLEKFINDIVQRQIRGLEYRNRT</sequence>
<evidence type="ECO:0000313" key="2">
    <source>
        <dbReference type="Proteomes" id="UP000076923"/>
    </source>
</evidence>
<proteinExistence type="predicted"/>
<accession>A0A176T0H0</accession>
<dbReference type="AlphaFoldDB" id="A0A176T0H0"/>
<name>A0A176T0H0_9FLAO</name>
<gene>
    <name evidence="1" type="ORF">LPB303_15530</name>
</gene>
<dbReference type="Proteomes" id="UP000076923">
    <property type="component" value="Unassembled WGS sequence"/>
</dbReference>
<comment type="caution">
    <text evidence="1">The sequence shown here is derived from an EMBL/GenBank/DDBJ whole genome shotgun (WGS) entry which is preliminary data.</text>
</comment>
<dbReference type="RefSeq" id="WP_068452260.1">
    <property type="nucleotide sequence ID" value="NZ_CP150660.1"/>
</dbReference>
<protein>
    <submittedName>
        <fullName evidence="1">Uncharacterized protein</fullName>
    </submittedName>
</protein>
<reference evidence="1 2" key="1">
    <citation type="submission" date="2016-02" db="EMBL/GenBank/DDBJ databases">
        <title>Draft genome sequence of Polaribacter atrinae KACC17473.</title>
        <authorList>
            <person name="Shin S.-K."/>
            <person name="Yi H."/>
        </authorList>
    </citation>
    <scope>NUCLEOTIDE SEQUENCE [LARGE SCALE GENOMIC DNA]</scope>
    <source>
        <strain evidence="1 2">KACC 17473</strain>
    </source>
</reference>
<keyword evidence="2" id="KW-1185">Reference proteome</keyword>
<organism evidence="1 2">
    <name type="scientific">Polaribacter atrinae</name>
    <dbReference type="NCBI Taxonomy" id="1333662"/>
    <lineage>
        <taxon>Bacteria</taxon>
        <taxon>Pseudomonadati</taxon>
        <taxon>Bacteroidota</taxon>
        <taxon>Flavobacteriia</taxon>
        <taxon>Flavobacteriales</taxon>
        <taxon>Flavobacteriaceae</taxon>
    </lineage>
</organism>
<evidence type="ECO:0000313" key="1">
    <source>
        <dbReference type="EMBL" id="OAD41338.1"/>
    </source>
</evidence>
<dbReference type="EMBL" id="LVWE01000081">
    <property type="protein sequence ID" value="OAD41338.1"/>
    <property type="molecule type" value="Genomic_DNA"/>
</dbReference>
<dbReference type="OrthoDB" id="3035407at2"/>